<dbReference type="Gene3D" id="3.40.720.10">
    <property type="entry name" value="Alkaline Phosphatase, subunit A"/>
    <property type="match status" value="1"/>
</dbReference>
<evidence type="ECO:0000256" key="1">
    <source>
        <dbReference type="ARBA" id="ARBA00001913"/>
    </source>
</evidence>
<dbReference type="CDD" id="cd16147">
    <property type="entry name" value="G6S"/>
    <property type="match status" value="1"/>
</dbReference>
<dbReference type="SUPFAM" id="SSF53649">
    <property type="entry name" value="Alkaline phosphatase-like"/>
    <property type="match status" value="1"/>
</dbReference>
<feature type="modified residue" description="3-oxoalanine (Cys)" evidence="6">
    <location>
        <position position="28"/>
    </location>
</feature>
<dbReference type="InterPro" id="IPR024607">
    <property type="entry name" value="Sulfatase_CS"/>
</dbReference>
<dbReference type="AlphaFoldDB" id="A0AAV2RZ47"/>
<evidence type="ECO:0000313" key="8">
    <source>
        <dbReference type="EMBL" id="CAL4146084.1"/>
    </source>
</evidence>
<dbReference type="GO" id="GO:0005539">
    <property type="term" value="F:glycosaminoglycan binding"/>
    <property type="evidence" value="ECO:0007669"/>
    <property type="project" value="TreeGrafter"/>
</dbReference>
<evidence type="ECO:0000256" key="3">
    <source>
        <dbReference type="ARBA" id="ARBA00022729"/>
    </source>
</evidence>
<comment type="PTM">
    <text evidence="6">The conversion to 3-oxoalanine (also known as C-formylglycine, FGly), of a serine or cysteine residue in prokaryotes and of a cysteine residue in eukaryotes, is critical for catalytic activity.</text>
</comment>
<keyword evidence="9" id="KW-1185">Reference proteome</keyword>
<dbReference type="InterPro" id="IPR012251">
    <property type="entry name" value="GlcNAc_6-SO4ase"/>
</dbReference>
<comment type="caution">
    <text evidence="8">The sequence shown here is derived from an EMBL/GenBank/DDBJ whole genome shotgun (WGS) entry which is preliminary data.</text>
</comment>
<dbReference type="InterPro" id="IPR000917">
    <property type="entry name" value="Sulfatase_N"/>
</dbReference>
<comment type="similarity">
    <text evidence="2">Belongs to the sulfatase family.</text>
</comment>
<dbReference type="PIRSF" id="PIRSF036666">
    <property type="entry name" value="G6S"/>
    <property type="match status" value="1"/>
</dbReference>
<evidence type="ECO:0000256" key="4">
    <source>
        <dbReference type="ARBA" id="ARBA00022801"/>
    </source>
</evidence>
<feature type="domain" description="Sulfatase N-terminal" evidence="7">
    <location>
        <begin position="6"/>
        <end position="320"/>
    </location>
</feature>
<evidence type="ECO:0000256" key="6">
    <source>
        <dbReference type="PIRSR" id="PIRSR036666-50"/>
    </source>
</evidence>
<protein>
    <recommendedName>
        <fullName evidence="7">Sulfatase N-terminal domain-containing protein</fullName>
    </recommendedName>
</protein>
<dbReference type="InterPro" id="IPR017850">
    <property type="entry name" value="Alkaline_phosphatase_core_sf"/>
</dbReference>
<dbReference type="PANTHER" id="PTHR43108:SF8">
    <property type="entry name" value="SD21168P"/>
    <property type="match status" value="1"/>
</dbReference>
<dbReference type="GO" id="GO:0008449">
    <property type="term" value="F:N-acetylglucosamine-6-sulfatase activity"/>
    <property type="evidence" value="ECO:0007669"/>
    <property type="project" value="InterPro"/>
</dbReference>
<dbReference type="Proteomes" id="UP001497623">
    <property type="component" value="Unassembled WGS sequence"/>
</dbReference>
<dbReference type="PROSITE" id="PS00523">
    <property type="entry name" value="SULFATASE_1"/>
    <property type="match status" value="1"/>
</dbReference>
<sequence>MTPMVQLKKLVGDEGATFSNAFVTTPLCCPSRSSLLTGQYVHNHGSVNNSVSGECSGLGWQAGPEKQTFAVKFQEAGYKTFYAGKYLNMYGRSEVGGASHVPPGWDSWVGLIGNSKYYNYGISVNGTLEKHGNDPEKDYFNTIIKERSLDFLEGITTDMPFFMMLSTPAPHFPYIPEPKYNESFPKANAPRTPNFNIVNGDDKNWLLRQGIQPLPDDIVDKIDDTYRNRLRTLLSVDDLIKTVYDTLESKKILNDTYIIFTSDHGYHLGQFSLPMDKRHPYEFDIRVPLLMRGPGIASGQSIAYPSTNVDLAATFLDLAELSIPDYMDGISLKSLLVNSQNSEENTRINEGVIPSQKAWTSRIFLVEHSGEGKDVNPGCEELEPGFGSCFSDMGCKCMDHVNYSYSCLRSLGGEENVLFCKWEDLGGFEEYYHVNKDPHQLNNSIATISNIEHDTLILLLETLKSCKGANSCTVGA</sequence>
<evidence type="ECO:0000313" key="9">
    <source>
        <dbReference type="Proteomes" id="UP001497623"/>
    </source>
</evidence>
<evidence type="ECO:0000256" key="2">
    <source>
        <dbReference type="ARBA" id="ARBA00008779"/>
    </source>
</evidence>
<dbReference type="GO" id="GO:0030203">
    <property type="term" value="P:glycosaminoglycan metabolic process"/>
    <property type="evidence" value="ECO:0007669"/>
    <property type="project" value="InterPro"/>
</dbReference>
<accession>A0AAV2RZ47</accession>
<gene>
    <name evidence="8" type="ORF">MNOR_LOCUS29819</name>
</gene>
<evidence type="ECO:0000259" key="7">
    <source>
        <dbReference type="Pfam" id="PF00884"/>
    </source>
</evidence>
<dbReference type="Pfam" id="PF00884">
    <property type="entry name" value="Sulfatase"/>
    <property type="match status" value="1"/>
</dbReference>
<comment type="cofactor">
    <cofactor evidence="1">
        <name>Ca(2+)</name>
        <dbReference type="ChEBI" id="CHEBI:29108"/>
    </cofactor>
</comment>
<reference evidence="8 9" key="1">
    <citation type="submission" date="2024-05" db="EMBL/GenBank/DDBJ databases">
        <authorList>
            <person name="Wallberg A."/>
        </authorList>
    </citation>
    <scope>NUCLEOTIDE SEQUENCE [LARGE SCALE GENOMIC DNA]</scope>
</reference>
<name>A0AAV2RZ47_MEGNR</name>
<proteinExistence type="inferred from homology"/>
<dbReference type="PANTHER" id="PTHR43108">
    <property type="entry name" value="N-ACETYLGLUCOSAMINE-6-SULFATASE FAMILY MEMBER"/>
    <property type="match status" value="1"/>
</dbReference>
<organism evidence="8 9">
    <name type="scientific">Meganyctiphanes norvegica</name>
    <name type="common">Northern krill</name>
    <name type="synonym">Thysanopoda norvegica</name>
    <dbReference type="NCBI Taxonomy" id="48144"/>
    <lineage>
        <taxon>Eukaryota</taxon>
        <taxon>Metazoa</taxon>
        <taxon>Ecdysozoa</taxon>
        <taxon>Arthropoda</taxon>
        <taxon>Crustacea</taxon>
        <taxon>Multicrustacea</taxon>
        <taxon>Malacostraca</taxon>
        <taxon>Eumalacostraca</taxon>
        <taxon>Eucarida</taxon>
        <taxon>Euphausiacea</taxon>
        <taxon>Euphausiidae</taxon>
        <taxon>Meganyctiphanes</taxon>
    </lineage>
</organism>
<keyword evidence="3" id="KW-0732">Signal</keyword>
<evidence type="ECO:0000256" key="5">
    <source>
        <dbReference type="ARBA" id="ARBA00023180"/>
    </source>
</evidence>
<keyword evidence="5" id="KW-0325">Glycoprotein</keyword>
<dbReference type="PROSITE" id="PS00149">
    <property type="entry name" value="SULFATASE_2"/>
    <property type="match status" value="1"/>
</dbReference>
<keyword evidence="4" id="KW-0378">Hydrolase</keyword>
<dbReference type="EMBL" id="CAXKWB010035200">
    <property type="protein sequence ID" value="CAL4146084.1"/>
    <property type="molecule type" value="Genomic_DNA"/>
</dbReference>